<dbReference type="AlphaFoldDB" id="A0A0B2UK11"/>
<keyword evidence="1" id="KW-0694">RNA-binding</keyword>
<name>A0A0B2UK11_9MICR</name>
<dbReference type="InterPro" id="IPR035979">
    <property type="entry name" value="RBD_domain_sf"/>
</dbReference>
<sequence length="335" mass="38711">MIQFVDEQLVKLLESIADSKKHGIHLMHTVYSEVCKYNKWVISSETMHTESRFDMSLLNKVYIGNVTCSKSTIMDILNVFGRFLINYISSKECVFVDFDNPHAAYLCMEEMTGMIVDGKVLKAGRTSSFPSEIPHEIRSPDKRIIYVSNVSQEVEEAHLEEIFSKIGKVDSVRFLYDSWFVHKGYAYVKFTNAADARKALGYTNKIGIYGMKLKIGPTVIKMEMPECVHHSEIPKRVFEIKTRIESMLFSRGRMVILRNLINYEEADDEFEQEMHAEMKKYGSVVKFMVVKIPDVAVYCLYSSEEEARHSFEILNGRFFGGRRIRAEMSSEEFPV</sequence>
<dbReference type="Proteomes" id="UP000031056">
    <property type="component" value="Unassembled WGS sequence"/>
</dbReference>
<dbReference type="SUPFAM" id="SSF54928">
    <property type="entry name" value="RNA-binding domain, RBD"/>
    <property type="match status" value="2"/>
</dbReference>
<dbReference type="InterPro" id="IPR003954">
    <property type="entry name" value="RRM_euk-type"/>
</dbReference>
<dbReference type="SMART" id="SM00360">
    <property type="entry name" value="RRM"/>
    <property type="match status" value="3"/>
</dbReference>
<dbReference type="GO" id="GO:0006376">
    <property type="term" value="P:mRNA splice site recognition"/>
    <property type="evidence" value="ECO:0007669"/>
    <property type="project" value="TreeGrafter"/>
</dbReference>
<dbReference type="CDD" id="cd00590">
    <property type="entry name" value="RRM_SF"/>
    <property type="match status" value="2"/>
</dbReference>
<dbReference type="InParanoid" id="A0A0B2UK11"/>
<dbReference type="GO" id="GO:0000380">
    <property type="term" value="P:alternative mRNA splicing, via spliceosome"/>
    <property type="evidence" value="ECO:0007669"/>
    <property type="project" value="TreeGrafter"/>
</dbReference>
<feature type="domain" description="RRM" evidence="2">
    <location>
        <begin position="253"/>
        <end position="331"/>
    </location>
</feature>
<dbReference type="HOGENOM" id="CLU_020551_3_1_1"/>
<dbReference type="PANTHER" id="PTHR47330">
    <property type="entry name" value="POLY(U)-BINDING-SPLICING FACTOR PUF60-B-RELATED"/>
    <property type="match status" value="1"/>
</dbReference>
<dbReference type="GO" id="GO:0071013">
    <property type="term" value="C:catalytic step 2 spliceosome"/>
    <property type="evidence" value="ECO:0007669"/>
    <property type="project" value="TreeGrafter"/>
</dbReference>
<dbReference type="GO" id="GO:0000381">
    <property type="term" value="P:regulation of alternative mRNA splicing, via spliceosome"/>
    <property type="evidence" value="ECO:0007669"/>
    <property type="project" value="TreeGrafter"/>
</dbReference>
<feature type="domain" description="RRM" evidence="2">
    <location>
        <begin position="143"/>
        <end position="215"/>
    </location>
</feature>
<dbReference type="EMBL" id="JOKQ01000008">
    <property type="protein sequence ID" value="KHN69290.1"/>
    <property type="molecule type" value="Genomic_DNA"/>
</dbReference>
<dbReference type="SMART" id="SM00361">
    <property type="entry name" value="RRM_1"/>
    <property type="match status" value="1"/>
</dbReference>
<dbReference type="CDD" id="cd12374">
    <property type="entry name" value="RRM_UHM_SPF45_PUF60"/>
    <property type="match status" value="1"/>
</dbReference>
<dbReference type="Gene3D" id="3.30.70.330">
    <property type="match status" value="3"/>
</dbReference>
<evidence type="ECO:0000256" key="1">
    <source>
        <dbReference type="PROSITE-ProRule" id="PRU00176"/>
    </source>
</evidence>
<dbReference type="OrthoDB" id="5411533at2759"/>
<comment type="caution">
    <text evidence="3">The sequence shown here is derived from an EMBL/GenBank/DDBJ whole genome shotgun (WGS) entry which is preliminary data.</text>
</comment>
<dbReference type="GO" id="GO:0071011">
    <property type="term" value="C:precatalytic spliceosome"/>
    <property type="evidence" value="ECO:0007669"/>
    <property type="project" value="TreeGrafter"/>
</dbReference>
<evidence type="ECO:0000313" key="3">
    <source>
        <dbReference type="EMBL" id="KHN69290.1"/>
    </source>
</evidence>
<feature type="domain" description="RRM" evidence="2">
    <location>
        <begin position="59"/>
        <end position="128"/>
    </location>
</feature>
<dbReference type="GO" id="GO:0003723">
    <property type="term" value="F:RNA binding"/>
    <property type="evidence" value="ECO:0007669"/>
    <property type="project" value="UniProtKB-UniRule"/>
</dbReference>
<dbReference type="GeneID" id="26262064"/>
<reference evidence="3 4" key="1">
    <citation type="journal article" date="2014" name="MBio">
        <title>The Ordospora colligata genome; evolution of extreme reduction in microsporidia and host-to-parasite horizontal gene transfer.</title>
        <authorList>
            <person name="Pombert J.-F."/>
            <person name="Haag K.L."/>
            <person name="Beidas S."/>
            <person name="Ebert D."/>
            <person name="Keeling P.J."/>
        </authorList>
    </citation>
    <scope>NUCLEOTIDE SEQUENCE [LARGE SCALE GENOMIC DNA]</scope>
    <source>
        <strain evidence="3 4">OC4</strain>
    </source>
</reference>
<evidence type="ECO:0000259" key="2">
    <source>
        <dbReference type="PROSITE" id="PS50102"/>
    </source>
</evidence>
<dbReference type="PROSITE" id="PS50102">
    <property type="entry name" value="RRM"/>
    <property type="match status" value="3"/>
</dbReference>
<organism evidence="3 4">
    <name type="scientific">Ordospora colligata OC4</name>
    <dbReference type="NCBI Taxonomy" id="1354746"/>
    <lineage>
        <taxon>Eukaryota</taxon>
        <taxon>Fungi</taxon>
        <taxon>Fungi incertae sedis</taxon>
        <taxon>Microsporidia</taxon>
        <taxon>Ordosporidae</taxon>
        <taxon>Ordospora</taxon>
    </lineage>
</organism>
<dbReference type="PANTHER" id="PTHR47330:SF1">
    <property type="entry name" value="POLY(U)-BINDING-SPLICING FACTOR PUF60"/>
    <property type="match status" value="1"/>
</dbReference>
<dbReference type="InterPro" id="IPR012677">
    <property type="entry name" value="Nucleotide-bd_a/b_plait_sf"/>
</dbReference>
<dbReference type="InterPro" id="IPR051974">
    <property type="entry name" value="PUF60_regulator"/>
</dbReference>
<gene>
    <name evidence="3" type="ORF">M896_080240</name>
</gene>
<dbReference type="RefSeq" id="XP_014563332.1">
    <property type="nucleotide sequence ID" value="XM_014707846.1"/>
</dbReference>
<proteinExistence type="predicted"/>
<protein>
    <submittedName>
        <fullName evidence="3">U2 snRNP/pre-mRNA association factor</fullName>
    </submittedName>
</protein>
<dbReference type="VEuPathDB" id="MicrosporidiaDB:M896_080240"/>
<dbReference type="Pfam" id="PF00076">
    <property type="entry name" value="RRM_1"/>
    <property type="match status" value="1"/>
</dbReference>
<accession>A0A0B2UK11</accession>
<keyword evidence="4" id="KW-1185">Reference proteome</keyword>
<evidence type="ECO:0000313" key="4">
    <source>
        <dbReference type="Proteomes" id="UP000031056"/>
    </source>
</evidence>
<dbReference type="STRING" id="1354746.A0A0B2UK11"/>
<dbReference type="InterPro" id="IPR000504">
    <property type="entry name" value="RRM_dom"/>
</dbReference>